<dbReference type="Proteomes" id="UP000752012">
    <property type="component" value="Unassembled WGS sequence"/>
</dbReference>
<keyword evidence="2" id="KW-1185">Reference proteome</keyword>
<evidence type="ECO:0000313" key="2">
    <source>
        <dbReference type="Proteomes" id="UP000752012"/>
    </source>
</evidence>
<reference evidence="1 2" key="1">
    <citation type="submission" date="2020-03" db="EMBL/GenBank/DDBJ databases">
        <title>Assessment of the enzymatic potential of alkaline-tolerant lipase obtained from Bacillus luteus H11 (technogenic soil) for the bioremediation of saline soils contaminated with petroleum substances.</title>
        <authorList>
            <person name="Kalwasinska A."/>
        </authorList>
    </citation>
    <scope>NUCLEOTIDE SEQUENCE [LARGE SCALE GENOMIC DNA]</scope>
    <source>
        <strain evidence="1 2">H11</strain>
    </source>
</reference>
<dbReference type="EMBL" id="JAATHJ010000006">
    <property type="protein sequence ID" value="NJP37161.1"/>
    <property type="molecule type" value="Genomic_DNA"/>
</dbReference>
<dbReference type="AlphaFoldDB" id="A0A969TUN9"/>
<accession>A0A969TUN9</accession>
<protein>
    <submittedName>
        <fullName evidence="1">Uncharacterized protein</fullName>
    </submittedName>
</protein>
<dbReference type="RefSeq" id="WP_168005503.1">
    <property type="nucleotide sequence ID" value="NZ_JAATHJ010000006.1"/>
</dbReference>
<proteinExistence type="predicted"/>
<sequence length="102" mass="11585">MIGLDKRDIDIITASLKSVRGRTSQFHSALTNMLIEKVQTGVLKVDMMEIQMITTALHWRVLYMSDLEAQEGMVEVKELAETFLKVEAQARKQITDVIYGGR</sequence>
<gene>
    <name evidence="1" type="ORF">HCN83_06110</name>
</gene>
<organism evidence="1 2">
    <name type="scientific">Alkalicoccus luteus</name>
    <dbReference type="NCBI Taxonomy" id="1237094"/>
    <lineage>
        <taxon>Bacteria</taxon>
        <taxon>Bacillati</taxon>
        <taxon>Bacillota</taxon>
        <taxon>Bacilli</taxon>
        <taxon>Bacillales</taxon>
        <taxon>Bacillaceae</taxon>
        <taxon>Alkalicoccus</taxon>
    </lineage>
</organism>
<evidence type="ECO:0000313" key="1">
    <source>
        <dbReference type="EMBL" id="NJP37161.1"/>
    </source>
</evidence>
<name>A0A969TUN9_9BACI</name>
<comment type="caution">
    <text evidence="1">The sequence shown here is derived from an EMBL/GenBank/DDBJ whole genome shotgun (WGS) entry which is preliminary data.</text>
</comment>